<gene>
    <name evidence="2" type="ORF">GY22_10135</name>
</gene>
<feature type="region of interest" description="Disordered" evidence="1">
    <location>
        <begin position="42"/>
        <end position="62"/>
    </location>
</feature>
<organism evidence="2 3">
    <name type="scientific">Kocuria rosea subsp. polaris</name>
    <dbReference type="NCBI Taxonomy" id="136273"/>
    <lineage>
        <taxon>Bacteria</taxon>
        <taxon>Bacillati</taxon>
        <taxon>Actinomycetota</taxon>
        <taxon>Actinomycetes</taxon>
        <taxon>Micrococcales</taxon>
        <taxon>Micrococcaceae</taxon>
        <taxon>Kocuria</taxon>
    </lineage>
</organism>
<dbReference type="RefSeq" id="WP_017832156.1">
    <property type="nucleotide sequence ID" value="NZ_JSUH01000008.1"/>
</dbReference>
<dbReference type="AlphaFoldDB" id="A0A0A6YCF7"/>
<comment type="caution">
    <text evidence="2">The sequence shown here is derived from an EMBL/GenBank/DDBJ whole genome shotgun (WGS) entry which is preliminary data.</text>
</comment>
<evidence type="ECO:0000256" key="1">
    <source>
        <dbReference type="SAM" id="MobiDB-lite"/>
    </source>
</evidence>
<dbReference type="EMBL" id="JSUH01000008">
    <property type="protein sequence ID" value="KHD97357.1"/>
    <property type="molecule type" value="Genomic_DNA"/>
</dbReference>
<reference evidence="2 3" key="1">
    <citation type="journal article" date="2003" name="Int. J. Syst. Evol. Microbiol.">
        <title>Kocuria polaris sp. nov., an orange-pigmented psychrophilic bacterium isolated from an Antarctic cyanobacterial mat sample.</title>
        <authorList>
            <person name="Reddy G.S."/>
            <person name="Prakash J.S."/>
            <person name="Prabahar V."/>
            <person name="Matsumoto G.I."/>
            <person name="Stackebrandt E."/>
            <person name="Shivaji S."/>
        </authorList>
    </citation>
    <scope>NUCLEOTIDE SEQUENCE [LARGE SCALE GENOMIC DNA]</scope>
    <source>
        <strain evidence="2 3">CMS 76or</strain>
    </source>
</reference>
<accession>A0A0A6YCF7</accession>
<protein>
    <submittedName>
        <fullName evidence="2">Uncharacterized protein</fullName>
    </submittedName>
</protein>
<proteinExistence type="predicted"/>
<keyword evidence="3" id="KW-1185">Reference proteome</keyword>
<name>A0A0A6YCF7_KOCRO</name>
<feature type="compositionally biased region" description="Gly residues" evidence="1">
    <location>
        <begin position="49"/>
        <end position="62"/>
    </location>
</feature>
<dbReference type="Proteomes" id="UP000030466">
    <property type="component" value="Unassembled WGS sequence"/>
</dbReference>
<sequence>MTVPDPLPAAEEPEDPFVVNRVSDAELDVSVPFEVEASEWGFDGSADEAGGGWGSAGDYGLE</sequence>
<evidence type="ECO:0000313" key="3">
    <source>
        <dbReference type="Proteomes" id="UP000030466"/>
    </source>
</evidence>
<evidence type="ECO:0000313" key="2">
    <source>
        <dbReference type="EMBL" id="KHD97357.1"/>
    </source>
</evidence>